<dbReference type="CDD" id="cd07302">
    <property type="entry name" value="CHD"/>
    <property type="match status" value="1"/>
</dbReference>
<sequence>MRSLMATRAKPNKKQNASARGKKPAWLGGIGLRQVRMFCGLVLFTYLLSHFLNHALGNISPEALHAGVLWHLEIWQFLPVAILFYGSVTVHAGLGLWALYQRRQFRWKTLEPLQLVLGLSVPLMIYSHVIVMRLGNVLYDQDRLYPQVLYNYFVASPSYRAWLMVAVMLIAWTHGCIGLYVWLRIKPAFRRAMPWLLAAAVLIPTLALLGFYQGGRTVAREAASPQWQANNLAPANLGTPEQQQTLEAIGNGFLIFYLGLIALALIARAVRAIIERRGGMVRLTYDGERSIRVPKGLTVLEATQRHNIPHASACGGRARCSTCRIRVLGDPATLPPPSPREAFVLASIGTGDDPSIRLACQLKPTQDLTFLPVFPPRNVAAARKAARAARIGEERYLVSMFVDMRGSTKLAESRLPFDTVFIVNRFLGAVSRSVIACGGQPNQFVGDGMLALFGLAETPREACRNAVRAAAAIGAAIDELNNFLGHDLPEPIRFGIGIHSGEVVVGEIGYRDHMVFTALGDSVNVASRLQDMTKSLGCETLLSDELRATAGLSEQALPTLELEIRGRTEPMLVCVVERAGDLVAVLNEDLVLA</sequence>
<dbReference type="EC" id="4.6.1.1" evidence="8"/>
<evidence type="ECO:0000256" key="2">
    <source>
        <dbReference type="ARBA" id="ARBA00022475"/>
    </source>
</evidence>
<dbReference type="GO" id="GO:0005886">
    <property type="term" value="C:plasma membrane"/>
    <property type="evidence" value="ECO:0007669"/>
    <property type="project" value="UniProtKB-SubCell"/>
</dbReference>
<evidence type="ECO:0000256" key="1">
    <source>
        <dbReference type="ARBA" id="ARBA00004651"/>
    </source>
</evidence>
<comment type="subcellular location">
    <subcellularLocation>
        <location evidence="1">Cell membrane</location>
        <topology evidence="1">Multi-pass membrane protein</topology>
    </subcellularLocation>
</comment>
<keyword evidence="3 5" id="KW-0472">Membrane</keyword>
<accession>Q6N9G7</accession>
<dbReference type="InterPro" id="IPR034804">
    <property type="entry name" value="SQR/QFR_C/D"/>
</dbReference>
<feature type="transmembrane region" description="Helical" evidence="5">
    <location>
        <begin position="159"/>
        <end position="183"/>
    </location>
</feature>
<feature type="transmembrane region" description="Helical" evidence="5">
    <location>
        <begin position="195"/>
        <end position="212"/>
    </location>
</feature>
<feature type="region of interest" description="Disordered" evidence="4">
    <location>
        <begin position="1"/>
        <end position="22"/>
    </location>
</feature>
<dbReference type="InterPro" id="IPR050697">
    <property type="entry name" value="Adenylyl/Guanylyl_Cyclase_3/4"/>
</dbReference>
<organism evidence="8">
    <name type="scientific">Rhodopseudomonas palustris (strain ATCC BAA-98 / CGA009)</name>
    <dbReference type="NCBI Taxonomy" id="258594"/>
    <lineage>
        <taxon>Bacteria</taxon>
        <taxon>Pseudomonadati</taxon>
        <taxon>Pseudomonadota</taxon>
        <taxon>Alphaproteobacteria</taxon>
        <taxon>Hyphomicrobiales</taxon>
        <taxon>Nitrobacteraceae</taxon>
        <taxon>Rhodopseudomonas</taxon>
    </lineage>
</organism>
<reference evidence="8" key="1">
    <citation type="journal article" date="2004" name="Nat. Biotechnol.">
        <title>Complete genome sequence of the metabolically versatile photosynthetic bacterium Rhodopseudomonas palustris.</title>
        <authorList>
            <person name="Larimer F.W."/>
            <person name="Chain P."/>
            <person name="Hauser L."/>
            <person name="Lamerdin J."/>
            <person name="Malfatti S."/>
            <person name="Do L."/>
            <person name="Land M.L."/>
            <person name="Pelletier D.A."/>
            <person name="Beatty J.T."/>
            <person name="Lang A.S."/>
            <person name="Tabita F.R."/>
            <person name="Gibson J.L."/>
            <person name="Hanson T.E."/>
            <person name="Bobst C."/>
            <person name="Torres J.L."/>
            <person name="Peres C."/>
            <person name="Harrison F.H."/>
            <person name="Gibson J."/>
            <person name="Harwood C.S."/>
        </authorList>
    </citation>
    <scope>NUCLEOTIDE SEQUENCE [LARGE SCALE GENOMIC DNA]</scope>
    <source>
        <strain evidence="8">CGA009</strain>
    </source>
</reference>
<dbReference type="PROSITE" id="PS51085">
    <property type="entry name" value="2FE2S_FER_2"/>
    <property type="match status" value="1"/>
</dbReference>
<feature type="transmembrane region" description="Helical" evidence="5">
    <location>
        <begin position="254"/>
        <end position="274"/>
    </location>
</feature>
<dbReference type="Pfam" id="PF00111">
    <property type="entry name" value="Fer2"/>
    <property type="match status" value="1"/>
</dbReference>
<dbReference type="HOGENOM" id="CLU_492377_0_0_5"/>
<evidence type="ECO:0000256" key="3">
    <source>
        <dbReference type="ARBA" id="ARBA00023136"/>
    </source>
</evidence>
<dbReference type="GO" id="GO:0004016">
    <property type="term" value="F:adenylate cyclase activity"/>
    <property type="evidence" value="ECO:0007669"/>
    <property type="project" value="UniProtKB-EC"/>
</dbReference>
<dbReference type="AlphaFoldDB" id="Q6N9G7"/>
<evidence type="ECO:0000256" key="5">
    <source>
        <dbReference type="SAM" id="Phobius"/>
    </source>
</evidence>
<proteinExistence type="predicted"/>
<dbReference type="Gene3D" id="3.10.20.30">
    <property type="match status" value="1"/>
</dbReference>
<name>Q6N9G7_RHOPA</name>
<dbReference type="EMBL" id="BX572598">
    <property type="protein sequence ID" value="CAE27023.1"/>
    <property type="molecule type" value="Genomic_DNA"/>
</dbReference>
<keyword evidence="8" id="KW-0456">Lyase</keyword>
<dbReference type="eggNOG" id="COG0633">
    <property type="taxonomic scope" value="Bacteria"/>
</dbReference>
<dbReference type="SUPFAM" id="SSF54292">
    <property type="entry name" value="2Fe-2S ferredoxin-like"/>
    <property type="match status" value="1"/>
</dbReference>
<gene>
    <name evidence="8" type="primary">cyaA</name>
    <name evidence="8" type="ordered locus">RPA1582</name>
</gene>
<feature type="domain" description="Guanylate cyclase" evidence="6">
    <location>
        <begin position="398"/>
        <end position="530"/>
    </location>
</feature>
<dbReference type="InterPro" id="IPR036010">
    <property type="entry name" value="2Fe-2S_ferredoxin-like_sf"/>
</dbReference>
<feature type="transmembrane region" description="Helical" evidence="5">
    <location>
        <begin position="112"/>
        <end position="139"/>
    </location>
</feature>
<dbReference type="SUPFAM" id="SSF81343">
    <property type="entry name" value="Fumarate reductase respiratory complex transmembrane subunits"/>
    <property type="match status" value="1"/>
</dbReference>
<dbReference type="PhylomeDB" id="Q6N9G7"/>
<dbReference type="PANTHER" id="PTHR43081">
    <property type="entry name" value="ADENYLATE CYCLASE, TERMINAL-DIFFERENTIATION SPECIFIC-RELATED"/>
    <property type="match status" value="1"/>
</dbReference>
<dbReference type="Gene3D" id="3.30.70.1230">
    <property type="entry name" value="Nucleotide cyclase"/>
    <property type="match status" value="1"/>
</dbReference>
<evidence type="ECO:0000313" key="8">
    <source>
        <dbReference type="EMBL" id="CAE27023.1"/>
    </source>
</evidence>
<dbReference type="InterPro" id="IPR001041">
    <property type="entry name" value="2Fe-2S_ferredoxin-type"/>
</dbReference>
<dbReference type="GO" id="GO:0035556">
    <property type="term" value="P:intracellular signal transduction"/>
    <property type="evidence" value="ECO:0007669"/>
    <property type="project" value="InterPro"/>
</dbReference>
<dbReference type="PROSITE" id="PS50125">
    <property type="entry name" value="GUANYLATE_CYCLASE_2"/>
    <property type="match status" value="1"/>
</dbReference>
<keyword evidence="5" id="KW-0812">Transmembrane</keyword>
<keyword evidence="5" id="KW-1133">Transmembrane helix</keyword>
<keyword evidence="2" id="KW-1003">Cell membrane</keyword>
<evidence type="ECO:0000259" key="6">
    <source>
        <dbReference type="PROSITE" id="PS50125"/>
    </source>
</evidence>
<feature type="transmembrane region" description="Helical" evidence="5">
    <location>
        <begin position="76"/>
        <end position="100"/>
    </location>
</feature>
<dbReference type="PANTHER" id="PTHR43081:SF17">
    <property type="entry name" value="BLL5647 PROTEIN"/>
    <property type="match status" value="1"/>
</dbReference>
<dbReference type="Pfam" id="PF00211">
    <property type="entry name" value="Guanylate_cyc"/>
    <property type="match status" value="1"/>
</dbReference>
<dbReference type="STRING" id="258594.RPA1582"/>
<dbReference type="GO" id="GO:0006171">
    <property type="term" value="P:cAMP biosynthetic process"/>
    <property type="evidence" value="ECO:0007669"/>
    <property type="project" value="TreeGrafter"/>
</dbReference>
<dbReference type="SUPFAM" id="SSF55073">
    <property type="entry name" value="Nucleotide cyclase"/>
    <property type="match status" value="1"/>
</dbReference>
<feature type="domain" description="2Fe-2S ferredoxin-type" evidence="7">
    <location>
        <begin position="279"/>
        <end position="376"/>
    </location>
</feature>
<dbReference type="InterPro" id="IPR001054">
    <property type="entry name" value="A/G_cyclase"/>
</dbReference>
<dbReference type="GO" id="GO:0051536">
    <property type="term" value="F:iron-sulfur cluster binding"/>
    <property type="evidence" value="ECO:0007669"/>
    <property type="project" value="InterPro"/>
</dbReference>
<dbReference type="SMART" id="SM00044">
    <property type="entry name" value="CYCc"/>
    <property type="match status" value="1"/>
</dbReference>
<dbReference type="InterPro" id="IPR012675">
    <property type="entry name" value="Beta-grasp_dom_sf"/>
</dbReference>
<evidence type="ECO:0000256" key="4">
    <source>
        <dbReference type="SAM" id="MobiDB-lite"/>
    </source>
</evidence>
<dbReference type="CDD" id="cd00207">
    <property type="entry name" value="fer2"/>
    <property type="match status" value="1"/>
</dbReference>
<evidence type="ECO:0000259" key="7">
    <source>
        <dbReference type="PROSITE" id="PS51085"/>
    </source>
</evidence>
<protein>
    <submittedName>
        <fullName evidence="8">Ferredoxin:Adenylate/Guanylate cyclase</fullName>
        <ecNumber evidence="8">4.6.1.1</ecNumber>
    </submittedName>
</protein>
<dbReference type="InterPro" id="IPR029787">
    <property type="entry name" value="Nucleotide_cyclase"/>
</dbReference>
<dbReference type="eggNOG" id="COG2114">
    <property type="taxonomic scope" value="Bacteria"/>
</dbReference>